<evidence type="ECO:0000313" key="3">
    <source>
        <dbReference type="Proteomes" id="UP000565572"/>
    </source>
</evidence>
<organism evidence="2 3">
    <name type="scientific">Microlunatus antarcticus</name>
    <dbReference type="NCBI Taxonomy" id="53388"/>
    <lineage>
        <taxon>Bacteria</taxon>
        <taxon>Bacillati</taxon>
        <taxon>Actinomycetota</taxon>
        <taxon>Actinomycetes</taxon>
        <taxon>Propionibacteriales</taxon>
        <taxon>Propionibacteriaceae</taxon>
        <taxon>Microlunatus</taxon>
    </lineage>
</organism>
<gene>
    <name evidence="2" type="ORF">FHX39_002988</name>
</gene>
<dbReference type="Proteomes" id="UP000565572">
    <property type="component" value="Unassembled WGS sequence"/>
</dbReference>
<dbReference type="AlphaFoldDB" id="A0A7W5JXB3"/>
<name>A0A7W5JXB3_9ACTN</name>
<comment type="caution">
    <text evidence="2">The sequence shown here is derived from an EMBL/GenBank/DDBJ whole genome shotgun (WGS) entry which is preliminary data.</text>
</comment>
<sequence length="196" mass="21268">MAAGSGVPRWSLDAERVRELLILLDERLKRRGVAASVYVVGGVAVALRAQPRRLTIDVDAMVSDQAVLEEAEAMALEEGLPPGWLNSAARPWLPPRPPEALAERSAPGLDVHVAPLDHLLAMKIIAFRDRDVEDIRALAVALQLDGVSAEELRALVADVYATPELLATAIGGSDREAGDELRLRCERVARFLQTRS</sequence>
<keyword evidence="3" id="KW-1185">Reference proteome</keyword>
<dbReference type="EMBL" id="JACHZG010000001">
    <property type="protein sequence ID" value="MBB3328044.1"/>
    <property type="molecule type" value="Genomic_DNA"/>
</dbReference>
<proteinExistence type="predicted"/>
<evidence type="ECO:0000313" key="2">
    <source>
        <dbReference type="EMBL" id="MBB3328044.1"/>
    </source>
</evidence>
<dbReference type="Pfam" id="PF19502">
    <property type="entry name" value="DUF6036"/>
    <property type="match status" value="1"/>
</dbReference>
<keyword evidence="2" id="KW-0808">Transferase</keyword>
<dbReference type="GO" id="GO:0016740">
    <property type="term" value="F:transferase activity"/>
    <property type="evidence" value="ECO:0007669"/>
    <property type="project" value="UniProtKB-KW"/>
</dbReference>
<feature type="domain" description="DUF6036" evidence="1">
    <location>
        <begin position="31"/>
        <end position="156"/>
    </location>
</feature>
<protein>
    <submittedName>
        <fullName evidence="2">Putative nucleotidyltransferase</fullName>
    </submittedName>
</protein>
<accession>A0A7W5JXB3</accession>
<dbReference type="RefSeq" id="WP_183339669.1">
    <property type="nucleotide sequence ID" value="NZ_JACHZG010000001.1"/>
</dbReference>
<dbReference type="InterPro" id="IPR045792">
    <property type="entry name" value="DUF6036"/>
</dbReference>
<evidence type="ECO:0000259" key="1">
    <source>
        <dbReference type="Pfam" id="PF19502"/>
    </source>
</evidence>
<reference evidence="2 3" key="1">
    <citation type="submission" date="2020-08" db="EMBL/GenBank/DDBJ databases">
        <title>Sequencing the genomes of 1000 actinobacteria strains.</title>
        <authorList>
            <person name="Klenk H.-P."/>
        </authorList>
    </citation>
    <scope>NUCLEOTIDE SEQUENCE [LARGE SCALE GENOMIC DNA]</scope>
    <source>
        <strain evidence="2 3">DSM 11053</strain>
    </source>
</reference>